<dbReference type="Pfam" id="PF13472">
    <property type="entry name" value="Lipase_GDSL_2"/>
    <property type="match status" value="1"/>
</dbReference>
<dbReference type="SUPFAM" id="SSF52266">
    <property type="entry name" value="SGNH hydrolase"/>
    <property type="match status" value="1"/>
</dbReference>
<organism evidence="2 3">
    <name type="scientific">Lasiosphaeria ovina</name>
    <dbReference type="NCBI Taxonomy" id="92902"/>
    <lineage>
        <taxon>Eukaryota</taxon>
        <taxon>Fungi</taxon>
        <taxon>Dikarya</taxon>
        <taxon>Ascomycota</taxon>
        <taxon>Pezizomycotina</taxon>
        <taxon>Sordariomycetes</taxon>
        <taxon>Sordariomycetidae</taxon>
        <taxon>Sordariales</taxon>
        <taxon>Lasiosphaeriaceae</taxon>
        <taxon>Lasiosphaeria</taxon>
    </lineage>
</organism>
<dbReference type="Proteomes" id="UP001287356">
    <property type="component" value="Unassembled WGS sequence"/>
</dbReference>
<dbReference type="AlphaFoldDB" id="A0AAE0N703"/>
<comment type="caution">
    <text evidence="2">The sequence shown here is derived from an EMBL/GenBank/DDBJ whole genome shotgun (WGS) entry which is preliminary data.</text>
</comment>
<accession>A0AAE0N703</accession>
<evidence type="ECO:0000313" key="3">
    <source>
        <dbReference type="Proteomes" id="UP001287356"/>
    </source>
</evidence>
<reference evidence="2" key="1">
    <citation type="journal article" date="2023" name="Mol. Phylogenet. Evol.">
        <title>Genome-scale phylogeny and comparative genomics of the fungal order Sordariales.</title>
        <authorList>
            <person name="Hensen N."/>
            <person name="Bonometti L."/>
            <person name="Westerberg I."/>
            <person name="Brannstrom I.O."/>
            <person name="Guillou S."/>
            <person name="Cros-Aarteil S."/>
            <person name="Calhoun S."/>
            <person name="Haridas S."/>
            <person name="Kuo A."/>
            <person name="Mondo S."/>
            <person name="Pangilinan J."/>
            <person name="Riley R."/>
            <person name="LaButti K."/>
            <person name="Andreopoulos B."/>
            <person name="Lipzen A."/>
            <person name="Chen C."/>
            <person name="Yan M."/>
            <person name="Daum C."/>
            <person name="Ng V."/>
            <person name="Clum A."/>
            <person name="Steindorff A."/>
            <person name="Ohm R.A."/>
            <person name="Martin F."/>
            <person name="Silar P."/>
            <person name="Natvig D.O."/>
            <person name="Lalanne C."/>
            <person name="Gautier V."/>
            <person name="Ament-Velasquez S.L."/>
            <person name="Kruys A."/>
            <person name="Hutchinson M.I."/>
            <person name="Powell A.J."/>
            <person name="Barry K."/>
            <person name="Miller A.N."/>
            <person name="Grigoriev I.V."/>
            <person name="Debuchy R."/>
            <person name="Gladieux P."/>
            <person name="Hiltunen Thoren M."/>
            <person name="Johannesson H."/>
        </authorList>
    </citation>
    <scope>NUCLEOTIDE SEQUENCE</scope>
    <source>
        <strain evidence="2">CBS 958.72</strain>
    </source>
</reference>
<dbReference type="EMBL" id="JAULSN010000004">
    <property type="protein sequence ID" value="KAK3373137.1"/>
    <property type="molecule type" value="Genomic_DNA"/>
</dbReference>
<dbReference type="InterPro" id="IPR013830">
    <property type="entry name" value="SGNH_hydro"/>
</dbReference>
<protein>
    <recommendedName>
        <fullName evidence="1">SGNH hydrolase-type esterase domain-containing protein</fullName>
    </recommendedName>
</protein>
<evidence type="ECO:0000259" key="1">
    <source>
        <dbReference type="Pfam" id="PF13472"/>
    </source>
</evidence>
<dbReference type="InterPro" id="IPR036514">
    <property type="entry name" value="SGNH_hydro_sf"/>
</dbReference>
<dbReference type="Gene3D" id="3.40.50.1110">
    <property type="entry name" value="SGNH hydrolase"/>
    <property type="match status" value="1"/>
</dbReference>
<evidence type="ECO:0000313" key="2">
    <source>
        <dbReference type="EMBL" id="KAK3373137.1"/>
    </source>
</evidence>
<feature type="domain" description="SGNH hydrolase-type esterase" evidence="1">
    <location>
        <begin position="117"/>
        <end position="281"/>
    </location>
</feature>
<sequence length="307" mass="32884">MAASAAPPDDAVPVPVPVLADVEALLRPQAKYKARSHDTSQDEHIPLLRRQDFIKPTVVLLGDSMLERMTTTGESPSLIAPWPSPAMLSDAALAALASADSAEPDASEPLAAAKRARLPMARLDGVFNAGVGGDKVQNMSYRLVGSAGTSETEDLPALASLLAARGGVKLWVVQAGTNNLAPKKGLRDGDLDALRTMVRSLLLVPSPSPEVVPSRVLLTGLFPRKDFPRALTDAANDKLVDLVRSLNAEPGNERVVFLPPAEDVLVDSHLVDHVHLSLEGYVIWVRKLFPAVIDMLRRIEEDEVGET</sequence>
<keyword evidence="3" id="KW-1185">Reference proteome</keyword>
<proteinExistence type="predicted"/>
<gene>
    <name evidence="2" type="ORF">B0T24DRAFT_622189</name>
</gene>
<name>A0AAE0N703_9PEZI</name>
<reference evidence="2" key="2">
    <citation type="submission" date="2023-06" db="EMBL/GenBank/DDBJ databases">
        <authorList>
            <consortium name="Lawrence Berkeley National Laboratory"/>
            <person name="Haridas S."/>
            <person name="Hensen N."/>
            <person name="Bonometti L."/>
            <person name="Westerberg I."/>
            <person name="Brannstrom I.O."/>
            <person name="Guillou S."/>
            <person name="Cros-Aarteil S."/>
            <person name="Calhoun S."/>
            <person name="Kuo A."/>
            <person name="Mondo S."/>
            <person name="Pangilinan J."/>
            <person name="Riley R."/>
            <person name="Labutti K."/>
            <person name="Andreopoulos B."/>
            <person name="Lipzen A."/>
            <person name="Chen C."/>
            <person name="Yanf M."/>
            <person name="Daum C."/>
            <person name="Ng V."/>
            <person name="Clum A."/>
            <person name="Steindorff A."/>
            <person name="Ohm R."/>
            <person name="Martin F."/>
            <person name="Silar P."/>
            <person name="Natvig D."/>
            <person name="Lalanne C."/>
            <person name="Gautier V."/>
            <person name="Ament-Velasquez S.L."/>
            <person name="Kruys A."/>
            <person name="Hutchinson M.I."/>
            <person name="Powell A.J."/>
            <person name="Barry K."/>
            <person name="Miller A.N."/>
            <person name="Grigoriev I.V."/>
            <person name="Debuchy R."/>
            <person name="Gladieux P."/>
            <person name="Thoren M.H."/>
            <person name="Johannesson H."/>
        </authorList>
    </citation>
    <scope>NUCLEOTIDE SEQUENCE</scope>
    <source>
        <strain evidence="2">CBS 958.72</strain>
    </source>
</reference>